<dbReference type="Proteomes" id="UP000064137">
    <property type="component" value="Chromosome"/>
</dbReference>
<dbReference type="KEGG" id="por:APT59_11290"/>
<evidence type="ECO:0000313" key="2">
    <source>
        <dbReference type="Proteomes" id="UP000064137"/>
    </source>
</evidence>
<dbReference type="RefSeq" id="WP_059314926.1">
    <property type="nucleotide sequence ID" value="NZ_CP013987.1"/>
</dbReference>
<keyword evidence="1" id="KW-0808">Transferase</keyword>
<organism evidence="1 2">
    <name type="scientific">Pseudomonas oryzihabitans</name>
    <dbReference type="NCBI Taxonomy" id="47885"/>
    <lineage>
        <taxon>Bacteria</taxon>
        <taxon>Pseudomonadati</taxon>
        <taxon>Pseudomonadota</taxon>
        <taxon>Gammaproteobacteria</taxon>
        <taxon>Pseudomonadales</taxon>
        <taxon>Pseudomonadaceae</taxon>
        <taxon>Pseudomonas</taxon>
    </lineage>
</organism>
<reference evidence="1 2" key="1">
    <citation type="submission" date="2016-01" db="EMBL/GenBank/DDBJ databases">
        <title>Annotation of Pseudomonas oryzihabitans USDA-ARS-USMARC-56511.</title>
        <authorList>
            <person name="Harhay G.P."/>
            <person name="Harhay D.M."/>
            <person name="Smith T.P.L."/>
            <person name="Bono J.L."/>
            <person name="Heaton M.P."/>
            <person name="Clawson M.L."/>
            <person name="Chitko-Mckown C.G."/>
            <person name="Capik S.F."/>
            <person name="DeDonder K.D."/>
            <person name="Apley M.D."/>
            <person name="Lubbers B.V."/>
            <person name="White B.J."/>
            <person name="Larson R.L."/>
        </authorList>
    </citation>
    <scope>NUCLEOTIDE SEQUENCE [LARGE SCALE GENOMIC DNA]</scope>
    <source>
        <strain evidence="1 2">USDA-ARS-USMARC-56511</strain>
    </source>
</reference>
<gene>
    <name evidence="1" type="ORF">APT59_11290</name>
</gene>
<protein>
    <submittedName>
        <fullName evidence="1">3-phosphoshikimate 1-carboxyvinyltransferase</fullName>
    </submittedName>
</protein>
<dbReference type="OrthoDB" id="6264467at2"/>
<evidence type="ECO:0000313" key="1">
    <source>
        <dbReference type="EMBL" id="ALZ84750.1"/>
    </source>
</evidence>
<dbReference type="AlphaFoldDB" id="A0A0U4P2X0"/>
<dbReference type="EMBL" id="CP013987">
    <property type="protein sequence ID" value="ALZ84750.1"/>
    <property type="molecule type" value="Genomic_DNA"/>
</dbReference>
<name>A0A0U4P2X0_9PSED</name>
<dbReference type="GO" id="GO:0016740">
    <property type="term" value="F:transferase activity"/>
    <property type="evidence" value="ECO:0007669"/>
    <property type="project" value="UniProtKB-KW"/>
</dbReference>
<proteinExistence type="predicted"/>
<accession>A0A0U4P2X0</accession>
<sequence length="134" mass="15582">MQDRIKRHDPFIAGLKERLPEELRESFTEEQLEALKLAFGTRSWGKHSVDLRGTVKFWHRRYYFVFLAGRNYRQLSRLEQELSLLGKATVLAAILLACGLVGLVLLYLLKSALGIDIFPDYSFGVWTWFKGLFE</sequence>